<reference evidence="2" key="1">
    <citation type="journal article" date="2020" name="Stud. Mycol.">
        <title>101 Dothideomycetes genomes: a test case for predicting lifestyles and emergence of pathogens.</title>
        <authorList>
            <person name="Haridas S."/>
            <person name="Albert R."/>
            <person name="Binder M."/>
            <person name="Bloem J."/>
            <person name="Labutti K."/>
            <person name="Salamov A."/>
            <person name="Andreopoulos B."/>
            <person name="Baker S."/>
            <person name="Barry K."/>
            <person name="Bills G."/>
            <person name="Bluhm B."/>
            <person name="Cannon C."/>
            <person name="Castanera R."/>
            <person name="Culley D."/>
            <person name="Daum C."/>
            <person name="Ezra D."/>
            <person name="Gonzalez J."/>
            <person name="Henrissat B."/>
            <person name="Kuo A."/>
            <person name="Liang C."/>
            <person name="Lipzen A."/>
            <person name="Lutzoni F."/>
            <person name="Magnuson J."/>
            <person name="Mondo S."/>
            <person name="Nolan M."/>
            <person name="Ohm R."/>
            <person name="Pangilinan J."/>
            <person name="Park H.-J."/>
            <person name="Ramirez L."/>
            <person name="Alfaro M."/>
            <person name="Sun H."/>
            <person name="Tritt A."/>
            <person name="Yoshinaga Y."/>
            <person name="Zwiers L.-H."/>
            <person name="Turgeon B."/>
            <person name="Goodwin S."/>
            <person name="Spatafora J."/>
            <person name="Crous P."/>
            <person name="Grigoriev I."/>
        </authorList>
    </citation>
    <scope>NUCLEOTIDE SEQUENCE</scope>
    <source>
        <strain evidence="2">CBS 107.79</strain>
    </source>
</reference>
<name>A0A6A5V831_9PLEO</name>
<evidence type="ECO:0000256" key="1">
    <source>
        <dbReference type="SAM" id="MobiDB-lite"/>
    </source>
</evidence>
<feature type="region of interest" description="Disordered" evidence="1">
    <location>
        <begin position="98"/>
        <end position="191"/>
    </location>
</feature>
<dbReference type="AlphaFoldDB" id="A0A6A5V831"/>
<protein>
    <submittedName>
        <fullName evidence="2">Uncharacterized protein</fullName>
    </submittedName>
</protein>
<sequence>MLSVLQNSGGMAVQPGSNVNHVRPRIVTDPTFQAWFPTATTPGQLDEDDNGNFQIGMTLEQAILYHHRVTDPPIVDPDQEPRTLYRAAYQGALELKARQTADVARSNGHKRSTRSGASNANSAQINHDDGQVDRPPQANANTGYTDASAPTLEEDSLAYAAFAFPQAQPQHPIDAPEPFFPNRDYVGSNGR</sequence>
<feature type="compositionally biased region" description="Polar residues" evidence="1">
    <location>
        <begin position="114"/>
        <end position="125"/>
    </location>
</feature>
<evidence type="ECO:0000313" key="2">
    <source>
        <dbReference type="EMBL" id="KAF1972192.1"/>
    </source>
</evidence>
<feature type="compositionally biased region" description="Low complexity" evidence="1">
    <location>
        <begin position="160"/>
        <end position="170"/>
    </location>
</feature>
<proteinExistence type="predicted"/>
<organism evidence="2 3">
    <name type="scientific">Bimuria novae-zelandiae CBS 107.79</name>
    <dbReference type="NCBI Taxonomy" id="1447943"/>
    <lineage>
        <taxon>Eukaryota</taxon>
        <taxon>Fungi</taxon>
        <taxon>Dikarya</taxon>
        <taxon>Ascomycota</taxon>
        <taxon>Pezizomycotina</taxon>
        <taxon>Dothideomycetes</taxon>
        <taxon>Pleosporomycetidae</taxon>
        <taxon>Pleosporales</taxon>
        <taxon>Massarineae</taxon>
        <taxon>Didymosphaeriaceae</taxon>
        <taxon>Bimuria</taxon>
    </lineage>
</organism>
<keyword evidence="3" id="KW-1185">Reference proteome</keyword>
<accession>A0A6A5V831</accession>
<evidence type="ECO:0000313" key="3">
    <source>
        <dbReference type="Proteomes" id="UP000800036"/>
    </source>
</evidence>
<dbReference type="Proteomes" id="UP000800036">
    <property type="component" value="Unassembled WGS sequence"/>
</dbReference>
<gene>
    <name evidence="2" type="ORF">BU23DRAFT_569405</name>
</gene>
<dbReference type="EMBL" id="ML976689">
    <property type="protein sequence ID" value="KAF1972192.1"/>
    <property type="molecule type" value="Genomic_DNA"/>
</dbReference>